<accession>A0A9W8N7C8</accession>
<dbReference type="PANTHER" id="PTHR43669">
    <property type="entry name" value="5-KETO-D-GLUCONATE 5-REDUCTASE"/>
    <property type="match status" value="1"/>
</dbReference>
<dbReference type="Gene3D" id="3.40.50.720">
    <property type="entry name" value="NAD(P)-binding Rossmann-like Domain"/>
    <property type="match status" value="1"/>
</dbReference>
<dbReference type="EMBL" id="JANPWZ010002088">
    <property type="protein sequence ID" value="KAJ3561350.1"/>
    <property type="molecule type" value="Genomic_DNA"/>
</dbReference>
<comment type="caution">
    <text evidence="3">The sequence shown here is derived from an EMBL/GenBank/DDBJ whole genome shotgun (WGS) entry which is preliminary data.</text>
</comment>
<dbReference type="VEuPathDB" id="FungiDB:F4678DRAFT_416942"/>
<gene>
    <name evidence="3" type="ORF">NPX13_g8983</name>
</gene>
<dbReference type="AlphaFoldDB" id="A0A9W8N7C8"/>
<evidence type="ECO:0000313" key="4">
    <source>
        <dbReference type="Proteomes" id="UP001148614"/>
    </source>
</evidence>
<name>A0A9W8N7C8_9PEZI</name>
<reference evidence="3" key="1">
    <citation type="submission" date="2022-07" db="EMBL/GenBank/DDBJ databases">
        <title>Genome Sequence of Xylaria arbuscula.</title>
        <authorList>
            <person name="Buettner E."/>
        </authorList>
    </citation>
    <scope>NUCLEOTIDE SEQUENCE</scope>
    <source>
        <strain evidence="3">VT107</strain>
    </source>
</reference>
<keyword evidence="2" id="KW-0560">Oxidoreductase</keyword>
<dbReference type="PANTHER" id="PTHR43669:SF3">
    <property type="entry name" value="ALCOHOL DEHYDROGENASE, PUTATIVE (AFU_ORTHOLOGUE AFUA_3G03445)-RELATED"/>
    <property type="match status" value="1"/>
</dbReference>
<proteinExistence type="inferred from homology"/>
<keyword evidence="4" id="KW-1185">Reference proteome</keyword>
<sequence length="229" mass="24733">MSRHLVLIGVGPGIGRSVACLFASKRYKNITLIARRAEQLEIERAQVEAAAGDSRAVKVRTDAVDISDHHALTKALADAEAALGKPECVYFNAARVVPSKLLSHSVEDIEYDFKLTVSALYVTAQWAIPHLLDLAQTDRSAKPAFVVTGGLLHVEPDPELFALSLVKAAQRNLVQSLASSYAASGVRIGMILVSGHVGPDEEVRNPTNIAQKAWEWLSSGDETPFEIVI</sequence>
<evidence type="ECO:0000256" key="1">
    <source>
        <dbReference type="ARBA" id="ARBA00006484"/>
    </source>
</evidence>
<dbReference type="Pfam" id="PF00106">
    <property type="entry name" value="adh_short"/>
    <property type="match status" value="1"/>
</dbReference>
<protein>
    <submittedName>
        <fullName evidence="3">Uncharacterized protein</fullName>
    </submittedName>
</protein>
<evidence type="ECO:0000313" key="3">
    <source>
        <dbReference type="EMBL" id="KAJ3561350.1"/>
    </source>
</evidence>
<comment type="similarity">
    <text evidence="1">Belongs to the short-chain dehydrogenases/reductases (SDR) family.</text>
</comment>
<dbReference type="OrthoDB" id="5336600at2759"/>
<dbReference type="GO" id="GO:0016491">
    <property type="term" value="F:oxidoreductase activity"/>
    <property type="evidence" value="ECO:0007669"/>
    <property type="project" value="UniProtKB-KW"/>
</dbReference>
<organism evidence="3 4">
    <name type="scientific">Xylaria arbuscula</name>
    <dbReference type="NCBI Taxonomy" id="114810"/>
    <lineage>
        <taxon>Eukaryota</taxon>
        <taxon>Fungi</taxon>
        <taxon>Dikarya</taxon>
        <taxon>Ascomycota</taxon>
        <taxon>Pezizomycotina</taxon>
        <taxon>Sordariomycetes</taxon>
        <taxon>Xylariomycetidae</taxon>
        <taxon>Xylariales</taxon>
        <taxon>Xylariaceae</taxon>
        <taxon>Xylaria</taxon>
    </lineage>
</organism>
<evidence type="ECO:0000256" key="2">
    <source>
        <dbReference type="ARBA" id="ARBA00023002"/>
    </source>
</evidence>
<dbReference type="CDD" id="cd05233">
    <property type="entry name" value="SDR_c"/>
    <property type="match status" value="1"/>
</dbReference>
<dbReference type="SUPFAM" id="SSF51735">
    <property type="entry name" value="NAD(P)-binding Rossmann-fold domains"/>
    <property type="match status" value="1"/>
</dbReference>
<dbReference type="Proteomes" id="UP001148614">
    <property type="component" value="Unassembled WGS sequence"/>
</dbReference>
<dbReference type="InterPro" id="IPR002347">
    <property type="entry name" value="SDR_fam"/>
</dbReference>
<dbReference type="InterPro" id="IPR036291">
    <property type="entry name" value="NAD(P)-bd_dom_sf"/>
</dbReference>